<dbReference type="GO" id="GO:0008168">
    <property type="term" value="F:methyltransferase activity"/>
    <property type="evidence" value="ECO:0007669"/>
    <property type="project" value="UniProtKB-KW"/>
</dbReference>
<dbReference type="SUPFAM" id="SSF53335">
    <property type="entry name" value="S-adenosyl-L-methionine-dependent methyltransferases"/>
    <property type="match status" value="1"/>
</dbReference>
<sequence length="367" mass="40511">MPPATPLPAPERIDSEVYLELLPGVSDNENEVARLNAMHNAFHEYFKGGLCAFKLKNERPQRVLELGCGTGAWAVQAAIEFPEAQVVAVDISPLPAHRVLPDNMNFQLVDLRADLPFERESFDIVHARMVMMHIPNAKHLITRVAQLVKPGGLLILHDPASKTLLETGGPAVRHCVKELVELWKMSGADPDMGEKFQSILAETGWFSEIQVEKIAIPLGGCIHDERLYKLGLINKVFLQRFIMAAGARLAAAGHGLTEEMVQSCVEELDQVGCTAVWDFYSCAARRGGLAELHHEMWRFVAEHCNDRNATKMPGMTKIMPSAHPALQLTSGAEKLGRSRRLGTLAGHCNALQTFLYQAFIPHSTCIA</sequence>
<dbReference type="InterPro" id="IPR029063">
    <property type="entry name" value="SAM-dependent_MTases_sf"/>
</dbReference>
<keyword evidence="1" id="KW-0489">Methyltransferase</keyword>
<dbReference type="PANTHER" id="PTHR43591:SF24">
    <property type="entry name" value="2-METHOXY-6-POLYPRENYL-1,4-BENZOQUINOL METHYLASE, MITOCHONDRIAL"/>
    <property type="match status" value="1"/>
</dbReference>
<feature type="non-terminal residue" evidence="1">
    <location>
        <position position="367"/>
    </location>
</feature>
<gene>
    <name evidence="1" type="ORF">FB45DRAFT_1058108</name>
</gene>
<comment type="caution">
    <text evidence="1">The sequence shown here is derived from an EMBL/GenBank/DDBJ whole genome shotgun (WGS) entry which is preliminary data.</text>
</comment>
<dbReference type="Proteomes" id="UP001221142">
    <property type="component" value="Unassembled WGS sequence"/>
</dbReference>
<proteinExistence type="predicted"/>
<dbReference type="AlphaFoldDB" id="A0AAD7BXP6"/>
<dbReference type="CDD" id="cd02440">
    <property type="entry name" value="AdoMet_MTases"/>
    <property type="match status" value="1"/>
</dbReference>
<name>A0AAD7BXP6_9AGAR</name>
<dbReference type="GO" id="GO:0032259">
    <property type="term" value="P:methylation"/>
    <property type="evidence" value="ECO:0007669"/>
    <property type="project" value="UniProtKB-KW"/>
</dbReference>
<dbReference type="PANTHER" id="PTHR43591">
    <property type="entry name" value="METHYLTRANSFERASE"/>
    <property type="match status" value="1"/>
</dbReference>
<protein>
    <submittedName>
        <fullName evidence="1">S-adenosyl-L-methionine-dependent methyltransferase</fullName>
    </submittedName>
</protein>
<dbReference type="Pfam" id="PF13489">
    <property type="entry name" value="Methyltransf_23"/>
    <property type="match status" value="1"/>
</dbReference>
<reference evidence="1" key="1">
    <citation type="submission" date="2023-03" db="EMBL/GenBank/DDBJ databases">
        <title>Massive genome expansion in bonnet fungi (Mycena s.s.) driven by repeated elements and novel gene families across ecological guilds.</title>
        <authorList>
            <consortium name="Lawrence Berkeley National Laboratory"/>
            <person name="Harder C.B."/>
            <person name="Miyauchi S."/>
            <person name="Viragh M."/>
            <person name="Kuo A."/>
            <person name="Thoen E."/>
            <person name="Andreopoulos B."/>
            <person name="Lu D."/>
            <person name="Skrede I."/>
            <person name="Drula E."/>
            <person name="Henrissat B."/>
            <person name="Morin E."/>
            <person name="Kohler A."/>
            <person name="Barry K."/>
            <person name="LaButti K."/>
            <person name="Morin E."/>
            <person name="Salamov A."/>
            <person name="Lipzen A."/>
            <person name="Mereny Z."/>
            <person name="Hegedus B."/>
            <person name="Baldrian P."/>
            <person name="Stursova M."/>
            <person name="Weitz H."/>
            <person name="Taylor A."/>
            <person name="Grigoriev I.V."/>
            <person name="Nagy L.G."/>
            <person name="Martin F."/>
            <person name="Kauserud H."/>
        </authorList>
    </citation>
    <scope>NUCLEOTIDE SEQUENCE</scope>
    <source>
        <strain evidence="1">9284</strain>
    </source>
</reference>
<dbReference type="EMBL" id="JARKIF010000008">
    <property type="protein sequence ID" value="KAJ7633130.1"/>
    <property type="molecule type" value="Genomic_DNA"/>
</dbReference>
<evidence type="ECO:0000313" key="1">
    <source>
        <dbReference type="EMBL" id="KAJ7633130.1"/>
    </source>
</evidence>
<evidence type="ECO:0000313" key="2">
    <source>
        <dbReference type="Proteomes" id="UP001221142"/>
    </source>
</evidence>
<organism evidence="1 2">
    <name type="scientific">Roridomyces roridus</name>
    <dbReference type="NCBI Taxonomy" id="1738132"/>
    <lineage>
        <taxon>Eukaryota</taxon>
        <taxon>Fungi</taxon>
        <taxon>Dikarya</taxon>
        <taxon>Basidiomycota</taxon>
        <taxon>Agaricomycotina</taxon>
        <taxon>Agaricomycetes</taxon>
        <taxon>Agaricomycetidae</taxon>
        <taxon>Agaricales</taxon>
        <taxon>Marasmiineae</taxon>
        <taxon>Mycenaceae</taxon>
        <taxon>Roridomyces</taxon>
    </lineage>
</organism>
<keyword evidence="1" id="KW-0808">Transferase</keyword>
<accession>A0AAD7BXP6</accession>
<dbReference type="Gene3D" id="3.40.50.150">
    <property type="entry name" value="Vaccinia Virus protein VP39"/>
    <property type="match status" value="1"/>
</dbReference>
<keyword evidence="2" id="KW-1185">Reference proteome</keyword>